<evidence type="ECO:0000256" key="4">
    <source>
        <dbReference type="PROSITE-ProRule" id="PRU00433"/>
    </source>
</evidence>
<feature type="signal peptide" evidence="5">
    <location>
        <begin position="1"/>
        <end position="18"/>
    </location>
</feature>
<dbReference type="SUPFAM" id="SSF46626">
    <property type="entry name" value="Cytochrome c"/>
    <property type="match status" value="1"/>
</dbReference>
<gene>
    <name evidence="7" type="ORF">CL55_00006870</name>
</gene>
<dbReference type="InterPro" id="IPR009056">
    <property type="entry name" value="Cyt_c-like_dom"/>
</dbReference>
<evidence type="ECO:0000259" key="6">
    <source>
        <dbReference type="PROSITE" id="PS51007"/>
    </source>
</evidence>
<dbReference type="KEGG" id="pdq:CL55_00006870"/>
<keyword evidence="5" id="KW-0732">Signal</keyword>
<evidence type="ECO:0000256" key="2">
    <source>
        <dbReference type="ARBA" id="ARBA00022723"/>
    </source>
</evidence>
<evidence type="ECO:0000256" key="3">
    <source>
        <dbReference type="ARBA" id="ARBA00023004"/>
    </source>
</evidence>
<feature type="domain" description="Cytochrome c" evidence="6">
    <location>
        <begin position="40"/>
        <end position="144"/>
    </location>
</feature>
<dbReference type="GO" id="GO:0020037">
    <property type="term" value="F:heme binding"/>
    <property type="evidence" value="ECO:0007669"/>
    <property type="project" value="InterPro"/>
</dbReference>
<dbReference type="OrthoDB" id="8775952at2"/>
<dbReference type="RefSeq" id="WP_052728742.1">
    <property type="nucleotide sequence ID" value="NZ_CP007501.1"/>
</dbReference>
<dbReference type="GO" id="GO:0009055">
    <property type="term" value="F:electron transfer activity"/>
    <property type="evidence" value="ECO:0007669"/>
    <property type="project" value="InterPro"/>
</dbReference>
<dbReference type="AlphaFoldDB" id="A0A0E3ZL66"/>
<dbReference type="PATRIC" id="fig|576611.7.peg.695"/>
<evidence type="ECO:0000313" key="8">
    <source>
        <dbReference type="Proteomes" id="UP000061135"/>
    </source>
</evidence>
<dbReference type="Proteomes" id="UP000061135">
    <property type="component" value="Chromosome"/>
</dbReference>
<evidence type="ECO:0000256" key="1">
    <source>
        <dbReference type="ARBA" id="ARBA00022617"/>
    </source>
</evidence>
<dbReference type="Gene3D" id="1.10.760.10">
    <property type="entry name" value="Cytochrome c-like domain"/>
    <property type="match status" value="1"/>
</dbReference>
<reference evidence="7 8" key="1">
    <citation type="submission" date="2014-03" db="EMBL/GenBank/DDBJ databases">
        <title>Genome of Polynucleobacter strain MWH-MoK4.</title>
        <authorList>
            <person name="Hahn M.W."/>
        </authorList>
    </citation>
    <scope>NUCLEOTIDE SEQUENCE [LARGE SCALE GENOMIC DNA]</scope>
    <source>
        <strain evidence="7 8">MWH-MoK4</strain>
    </source>
</reference>
<feature type="chain" id="PRO_5002416986" description="Cytochrome c domain-containing protein" evidence="5">
    <location>
        <begin position="19"/>
        <end position="149"/>
    </location>
</feature>
<accession>A0A0E3ZL66</accession>
<organism evidence="7 8">
    <name type="scientific">Polynucleobacter duraquae</name>
    <dbReference type="NCBI Taxonomy" id="1835254"/>
    <lineage>
        <taxon>Bacteria</taxon>
        <taxon>Pseudomonadati</taxon>
        <taxon>Pseudomonadota</taxon>
        <taxon>Betaproteobacteria</taxon>
        <taxon>Burkholderiales</taxon>
        <taxon>Burkholderiaceae</taxon>
        <taxon>Polynucleobacter</taxon>
    </lineage>
</organism>
<name>A0A0E3ZL66_9BURK</name>
<keyword evidence="2 4" id="KW-0479">Metal-binding</keyword>
<proteinExistence type="predicted"/>
<evidence type="ECO:0000313" key="7">
    <source>
        <dbReference type="EMBL" id="AKD25020.1"/>
    </source>
</evidence>
<keyword evidence="8" id="KW-1185">Reference proteome</keyword>
<dbReference type="InterPro" id="IPR036909">
    <property type="entry name" value="Cyt_c-like_dom_sf"/>
</dbReference>
<evidence type="ECO:0000256" key="5">
    <source>
        <dbReference type="SAM" id="SignalP"/>
    </source>
</evidence>
<dbReference type="HOGENOM" id="CLU_114042_0_0_4"/>
<dbReference type="InterPro" id="IPR030999">
    <property type="entry name" value="Thiosulf_SoxX"/>
</dbReference>
<dbReference type="EMBL" id="CP007501">
    <property type="protein sequence ID" value="AKD25020.1"/>
    <property type="molecule type" value="Genomic_DNA"/>
</dbReference>
<dbReference type="PROSITE" id="PS51007">
    <property type="entry name" value="CYTC"/>
    <property type="match status" value="1"/>
</dbReference>
<dbReference type="NCBIfam" id="TIGR04485">
    <property type="entry name" value="thiosulf_SoxX"/>
    <property type="match status" value="1"/>
</dbReference>
<dbReference type="STRING" id="1835254.CL55_00006870"/>
<keyword evidence="3 4" id="KW-0408">Iron</keyword>
<protein>
    <recommendedName>
        <fullName evidence="6">Cytochrome c domain-containing protein</fullName>
    </recommendedName>
</protein>
<sequence>MKGALAAVLLGVWTASFANLCQAQTWSGDSIVNPLTATPGDAVKGRVIVASRQTGLCLLCHSGPFPEERFQGNLAPEIGLSVGRLSEAQLRARMVDPSRFNPGTIMPSYYRSVGFNRIAPKFEGQPILSGQEIEDVLAFLVSLKAVVAQ</sequence>
<keyword evidence="1 4" id="KW-0349">Heme</keyword>
<dbReference type="GO" id="GO:0046872">
    <property type="term" value="F:metal ion binding"/>
    <property type="evidence" value="ECO:0007669"/>
    <property type="project" value="UniProtKB-KW"/>
</dbReference>